<reference evidence="2 3" key="1">
    <citation type="journal article" date="2014" name="Genome Announc.">
        <title>Draft Genome Sequence of Paenibacillus pini JCM 16418T, Isolated from the Rhizosphere of Pine Tree.</title>
        <authorList>
            <person name="Yuki M."/>
            <person name="Oshima K."/>
            <person name="Suda W."/>
            <person name="Oshida Y."/>
            <person name="Kitamura K."/>
            <person name="Iida Y."/>
            <person name="Hattori M."/>
            <person name="Ohkuma M."/>
        </authorList>
    </citation>
    <scope>NUCLEOTIDE SEQUENCE [LARGE SCALE GENOMIC DNA]</scope>
    <source>
        <strain evidence="2 3">JCM 16418</strain>
    </source>
</reference>
<protein>
    <recommendedName>
        <fullName evidence="4">YfhD family protein</fullName>
    </recommendedName>
</protein>
<proteinExistence type="predicted"/>
<evidence type="ECO:0000313" key="2">
    <source>
        <dbReference type="EMBL" id="GAF07009.1"/>
    </source>
</evidence>
<comment type="caution">
    <text evidence="2">The sequence shown here is derived from an EMBL/GenBank/DDBJ whole genome shotgun (WGS) entry which is preliminary data.</text>
</comment>
<feature type="compositionally biased region" description="Basic and acidic residues" evidence="1">
    <location>
        <begin position="44"/>
        <end position="58"/>
    </location>
</feature>
<keyword evidence="3" id="KW-1185">Reference proteome</keyword>
<organism evidence="2 3">
    <name type="scientific">Paenibacillus pini JCM 16418</name>
    <dbReference type="NCBI Taxonomy" id="1236976"/>
    <lineage>
        <taxon>Bacteria</taxon>
        <taxon>Bacillati</taxon>
        <taxon>Bacillota</taxon>
        <taxon>Bacilli</taxon>
        <taxon>Bacillales</taxon>
        <taxon>Paenibacillaceae</taxon>
        <taxon>Paenibacillus</taxon>
    </lineage>
</organism>
<accession>W7YX80</accession>
<dbReference type="EMBL" id="BAVZ01000002">
    <property type="protein sequence ID" value="GAF07009.1"/>
    <property type="molecule type" value="Genomic_DNA"/>
</dbReference>
<name>W7YX80_9BACL</name>
<feature type="region of interest" description="Disordered" evidence="1">
    <location>
        <begin position="44"/>
        <end position="65"/>
    </location>
</feature>
<dbReference type="eggNOG" id="ENOG50306JD">
    <property type="taxonomic scope" value="Bacteria"/>
</dbReference>
<dbReference type="AlphaFoldDB" id="W7YX80"/>
<sequence>MADRDKKGRIMSKTEKMKELASMKVEDVEFAALEADADDVEAIRRSEESDNRQLRKMNDGGWNEL</sequence>
<evidence type="ECO:0008006" key="4">
    <source>
        <dbReference type="Google" id="ProtNLM"/>
    </source>
</evidence>
<evidence type="ECO:0000256" key="1">
    <source>
        <dbReference type="SAM" id="MobiDB-lite"/>
    </source>
</evidence>
<dbReference type="RefSeq" id="WP_036646599.1">
    <property type="nucleotide sequence ID" value="NZ_BAVZ01000002.1"/>
</dbReference>
<dbReference type="STRING" id="1236976.JCM16418_996"/>
<evidence type="ECO:0000313" key="3">
    <source>
        <dbReference type="Proteomes" id="UP000019364"/>
    </source>
</evidence>
<gene>
    <name evidence="2" type="ORF">JCM16418_996</name>
</gene>
<dbReference type="Proteomes" id="UP000019364">
    <property type="component" value="Unassembled WGS sequence"/>
</dbReference>